<evidence type="ECO:0000259" key="2">
    <source>
        <dbReference type="Pfam" id="PF09423"/>
    </source>
</evidence>
<dbReference type="InterPro" id="IPR029052">
    <property type="entry name" value="Metallo-depent_PP-like"/>
</dbReference>
<dbReference type="OrthoDB" id="9761852at2"/>
<dbReference type="PANTHER" id="PTHR43606:SF2">
    <property type="entry name" value="ALKALINE PHOSPHATASE FAMILY PROTEIN (AFU_ORTHOLOGUE AFUA_5G03860)"/>
    <property type="match status" value="1"/>
</dbReference>
<dbReference type="RefSeq" id="WP_146663028.1">
    <property type="nucleotide sequence ID" value="NZ_CP019791.1"/>
</dbReference>
<dbReference type="Proteomes" id="UP000189674">
    <property type="component" value="Chromosome"/>
</dbReference>
<accession>A0A1U9NN13</accession>
<gene>
    <name evidence="3" type="ORF">STSP2_02521</name>
</gene>
<proteinExistence type="predicted"/>
<feature type="chain" id="PRO_5012301698" evidence="1">
    <location>
        <begin position="23"/>
        <end position="863"/>
    </location>
</feature>
<dbReference type="InterPro" id="IPR018946">
    <property type="entry name" value="PhoD-like_MPP"/>
</dbReference>
<keyword evidence="1" id="KW-0732">Signal</keyword>
<dbReference type="InterPro" id="IPR052900">
    <property type="entry name" value="Phospholipid_Metab_Enz"/>
</dbReference>
<organism evidence="3 4">
    <name type="scientific">Anaerohalosphaera lusitana</name>
    <dbReference type="NCBI Taxonomy" id="1936003"/>
    <lineage>
        <taxon>Bacteria</taxon>
        <taxon>Pseudomonadati</taxon>
        <taxon>Planctomycetota</taxon>
        <taxon>Phycisphaerae</taxon>
        <taxon>Sedimentisphaerales</taxon>
        <taxon>Anaerohalosphaeraceae</taxon>
        <taxon>Anaerohalosphaera</taxon>
    </lineage>
</organism>
<dbReference type="KEGG" id="alus:STSP2_02521"/>
<feature type="signal peptide" evidence="1">
    <location>
        <begin position="1"/>
        <end position="22"/>
    </location>
</feature>
<dbReference type="AlphaFoldDB" id="A0A1U9NN13"/>
<dbReference type="InterPro" id="IPR038607">
    <property type="entry name" value="PhoD-like_sf"/>
</dbReference>
<dbReference type="Pfam" id="PF09423">
    <property type="entry name" value="PhoD"/>
    <property type="match status" value="1"/>
</dbReference>
<sequence length="863" mass="95446" precursor="true">MKIRRYVFAITLIFCVSQIVSAADFTADWKEGQERVWAGPDFWANRLQDWQVANGRIECVEASKREAMRTLHLLTYYIEPGIGTVEMSVKAGLLKGGNSVAADGAAGFLIAAGGGIDHRSAAFVHNSYGPNGGYFAGINGEGKLFVHDLSEAKWEGRGRQRTVDKSACLIAESEGSLASLKDIVLKLSAKPTDSGYSIELTASDDASGEVVVVKAERIPSEGFSGQIALVSHPGTKRDFASFWFDEWQVSGSKVGHDASRAFGPIACTQYTLSKGVLKMTAQFTPVSESGNKDVLLQISENGDWKTLSKTQINIPSYTATFKVANFEPGEDTQYRVVYEMPSMEGSLSSYTWSGTIAKNPADQDTVTVAAFTGNHNMARGMESGIYEWTKETLWFPHEDMTANVAKQQPDLLFFSGDQVYEYGSPTHAVRNPLDKAITDYLYKWYLWCWAYRDLAKDIPCVCIPDDHDVFQGNLWGQGGRPIRGQSRGGYTMPAEFVKAVEATQTSHFPDPFDPTPIEQGIGVYYTDMNVGGVSFGIIEDRKFKTGEKSEQVILGDPTEIKLLGERQLEFLQHWAADWSNGTVMKSVLSQTIFACVHTGWGGGARLNEPHKPSVDHDSNGWPVHGRNKALREIRKGFAFHIAGDQHLGSIVHHGIDEWDDAGWSFCVPSVANYYPRSWKTLEPGKNHIEGLPDYTGQFHDGFGNKINVYAAANPGYESGVFPARLHDRSPGYGIVHFDKPERTITMECWPRYVDPTDESTGSQYEGWPRTIDMMDNYGREAEAYLPTIKVSGTKDPVVQVIGEKFAEIVYTVRIKGNEFSPKVFDADDEYTVIVSQPDEGQVEVLNDLKATSEEGSSVVELAF</sequence>
<dbReference type="PANTHER" id="PTHR43606">
    <property type="entry name" value="PHOSPHATASE, PUTATIVE (AFU_ORTHOLOGUE AFUA_6G08710)-RELATED"/>
    <property type="match status" value="1"/>
</dbReference>
<dbReference type="Gene3D" id="3.60.21.70">
    <property type="entry name" value="PhoD-like phosphatase"/>
    <property type="match status" value="1"/>
</dbReference>
<dbReference type="SUPFAM" id="SSF56300">
    <property type="entry name" value="Metallo-dependent phosphatases"/>
    <property type="match status" value="1"/>
</dbReference>
<dbReference type="STRING" id="1936003.STSP2_02521"/>
<dbReference type="EMBL" id="CP019791">
    <property type="protein sequence ID" value="AQT69332.1"/>
    <property type="molecule type" value="Genomic_DNA"/>
</dbReference>
<keyword evidence="4" id="KW-1185">Reference proteome</keyword>
<protein>
    <submittedName>
        <fullName evidence="3">PhoD-like phosphatase</fullName>
    </submittedName>
</protein>
<evidence type="ECO:0000313" key="4">
    <source>
        <dbReference type="Proteomes" id="UP000189674"/>
    </source>
</evidence>
<evidence type="ECO:0000256" key="1">
    <source>
        <dbReference type="SAM" id="SignalP"/>
    </source>
</evidence>
<reference evidence="4" key="1">
    <citation type="submission" date="2017-02" db="EMBL/GenBank/DDBJ databases">
        <title>Comparative genomics and description of representatives of a novel lineage of planctomycetes thriving in anoxic sediments.</title>
        <authorList>
            <person name="Spring S."/>
            <person name="Bunk B."/>
            <person name="Sproer C."/>
        </authorList>
    </citation>
    <scope>NUCLEOTIDE SEQUENCE [LARGE SCALE GENOMIC DNA]</scope>
    <source>
        <strain evidence="4">ST-NAGAB-D1</strain>
    </source>
</reference>
<name>A0A1U9NN13_9BACT</name>
<feature type="domain" description="PhoD-like phosphatase metallophosphatase" evidence="2">
    <location>
        <begin position="402"/>
        <end position="673"/>
    </location>
</feature>
<evidence type="ECO:0000313" key="3">
    <source>
        <dbReference type="EMBL" id="AQT69332.1"/>
    </source>
</evidence>